<feature type="domain" description="Thioredoxin" evidence="2">
    <location>
        <begin position="39"/>
        <end position="170"/>
    </location>
</feature>
<accession>A0ABZ0W5C9</accession>
<dbReference type="Proteomes" id="UP001325680">
    <property type="component" value="Chromosome"/>
</dbReference>
<evidence type="ECO:0000313" key="4">
    <source>
        <dbReference type="Proteomes" id="UP001325680"/>
    </source>
</evidence>
<dbReference type="Pfam" id="PF00085">
    <property type="entry name" value="Thioredoxin"/>
    <property type="match status" value="1"/>
</dbReference>
<feature type="chain" id="PRO_5047078047" evidence="1">
    <location>
        <begin position="20"/>
        <end position="170"/>
    </location>
</feature>
<protein>
    <submittedName>
        <fullName evidence="3">Thioredoxin family protein</fullName>
    </submittedName>
</protein>
<evidence type="ECO:0000256" key="1">
    <source>
        <dbReference type="SAM" id="SignalP"/>
    </source>
</evidence>
<dbReference type="PROSITE" id="PS51352">
    <property type="entry name" value="THIOREDOXIN_2"/>
    <property type="match status" value="1"/>
</dbReference>
<dbReference type="SUPFAM" id="SSF52833">
    <property type="entry name" value="Thioredoxin-like"/>
    <property type="match status" value="1"/>
</dbReference>
<organism evidence="3 4">
    <name type="scientific">Niabella yanshanensis</name>
    <dbReference type="NCBI Taxonomy" id="577386"/>
    <lineage>
        <taxon>Bacteria</taxon>
        <taxon>Pseudomonadati</taxon>
        <taxon>Bacteroidota</taxon>
        <taxon>Chitinophagia</taxon>
        <taxon>Chitinophagales</taxon>
        <taxon>Chitinophagaceae</taxon>
        <taxon>Niabella</taxon>
    </lineage>
</organism>
<dbReference type="Gene3D" id="3.40.30.10">
    <property type="entry name" value="Glutaredoxin"/>
    <property type="match status" value="1"/>
</dbReference>
<feature type="signal peptide" evidence="1">
    <location>
        <begin position="1"/>
        <end position="19"/>
    </location>
</feature>
<evidence type="ECO:0000259" key="2">
    <source>
        <dbReference type="PROSITE" id="PS51352"/>
    </source>
</evidence>
<dbReference type="EMBL" id="CP139960">
    <property type="protein sequence ID" value="WQD36722.1"/>
    <property type="molecule type" value="Genomic_DNA"/>
</dbReference>
<evidence type="ECO:0000313" key="3">
    <source>
        <dbReference type="EMBL" id="WQD36722.1"/>
    </source>
</evidence>
<proteinExistence type="predicted"/>
<reference evidence="3 4" key="1">
    <citation type="submission" date="2023-12" db="EMBL/GenBank/DDBJ databases">
        <title>Genome sequencing and assembly of bacterial species from a model synthetic community.</title>
        <authorList>
            <person name="Hogle S.L."/>
        </authorList>
    </citation>
    <scope>NUCLEOTIDE SEQUENCE [LARGE SCALE GENOMIC DNA]</scope>
    <source>
        <strain evidence="3 4">HAMBI_3031</strain>
    </source>
</reference>
<keyword evidence="1" id="KW-0732">Signal</keyword>
<name>A0ABZ0W5C9_9BACT</name>
<dbReference type="CDD" id="cd02947">
    <property type="entry name" value="TRX_family"/>
    <property type="match status" value="1"/>
</dbReference>
<gene>
    <name evidence="3" type="ORF">U0035_13700</name>
</gene>
<dbReference type="InterPro" id="IPR036249">
    <property type="entry name" value="Thioredoxin-like_sf"/>
</dbReference>
<dbReference type="RefSeq" id="WP_114790336.1">
    <property type="nucleotide sequence ID" value="NZ_CP139960.1"/>
</dbReference>
<keyword evidence="4" id="KW-1185">Reference proteome</keyword>
<dbReference type="InterPro" id="IPR013766">
    <property type="entry name" value="Thioredoxin_domain"/>
</dbReference>
<sequence>MKKLIILCSFLMVLNQTEAQTYETVKDRTGKKLLKGFVTDSLLKADPAEFKWFAENESVYNPAETVLNSFVAQKDSVSFMVFFGTWCPDSHYVVPRFYKILEQAGIDKKKVTLFGLDRTKKDAAHLATNFNIQHVPTIIILKAGKEIGRVVEYGVTGKFDEELAKVLTSN</sequence>